<dbReference type="Proteomes" id="UP000231092">
    <property type="component" value="Unassembled WGS sequence"/>
</dbReference>
<comment type="caution">
    <text evidence="2">The sequence shown here is derived from an EMBL/GenBank/DDBJ whole genome shotgun (WGS) entry which is preliminary data.</text>
</comment>
<feature type="transmembrane region" description="Helical" evidence="1">
    <location>
        <begin position="12"/>
        <end position="35"/>
    </location>
</feature>
<dbReference type="EMBL" id="PGET01000001">
    <property type="protein sequence ID" value="PJJ27339.1"/>
    <property type="molecule type" value="Genomic_DNA"/>
</dbReference>
<evidence type="ECO:0008006" key="4">
    <source>
        <dbReference type="Google" id="ProtNLM"/>
    </source>
</evidence>
<gene>
    <name evidence="2" type="ORF">H171_0804</name>
</gene>
<evidence type="ECO:0000313" key="3">
    <source>
        <dbReference type="Proteomes" id="UP000231092"/>
    </source>
</evidence>
<accession>A0A2M8Z1M6</accession>
<protein>
    <recommendedName>
        <fullName evidence="4">Membrane protein YdfK</fullName>
    </recommendedName>
</protein>
<organism evidence="2 3">
    <name type="scientific">[Clostridium] celerecrescens 18A</name>
    <dbReference type="NCBI Taxonomy" id="1286362"/>
    <lineage>
        <taxon>Bacteria</taxon>
        <taxon>Bacillati</taxon>
        <taxon>Bacillota</taxon>
        <taxon>Clostridia</taxon>
        <taxon>Lachnospirales</taxon>
        <taxon>Lachnospiraceae</taxon>
        <taxon>Lacrimispora</taxon>
    </lineage>
</organism>
<feature type="transmembrane region" description="Helical" evidence="1">
    <location>
        <begin position="219"/>
        <end position="236"/>
    </location>
</feature>
<dbReference type="PANTHER" id="PTHR36111:SF2">
    <property type="entry name" value="INNER MEMBRANE PROTEIN"/>
    <property type="match status" value="1"/>
</dbReference>
<name>A0A2M8Z1M6_9FIRM</name>
<keyword evidence="1" id="KW-0812">Transmembrane</keyword>
<proteinExistence type="predicted"/>
<dbReference type="InterPro" id="IPR007563">
    <property type="entry name" value="DUF554"/>
</dbReference>
<keyword evidence="1" id="KW-0472">Membrane</keyword>
<evidence type="ECO:0000313" key="2">
    <source>
        <dbReference type="EMBL" id="PJJ27339.1"/>
    </source>
</evidence>
<feature type="transmembrane region" description="Helical" evidence="1">
    <location>
        <begin position="151"/>
        <end position="181"/>
    </location>
</feature>
<sequence>MKPMEDLLLQRGRMTVIGTIVNTAAILTGSLIGTCVKKGIEEKYQDALYNAMGLSACGLGIHAVVQNMPKSSFPVLFIISLAAGSLFGARLNLVERFDRVVARFSKGDLGQGLSTAILLFCIGTLSILGPMESALHGDNTYLFTNATLDFVTSMVLASTYGIGIALSAVVLFLWQGSIYLFSGCLSVFLTPELLTEISLVGGFLIFSSGLSILKIKDCKALNMLPSLLVPVLWFLIKAIL</sequence>
<dbReference type="Pfam" id="PF04474">
    <property type="entry name" value="DUF554"/>
    <property type="match status" value="1"/>
</dbReference>
<feature type="transmembrane region" description="Helical" evidence="1">
    <location>
        <begin position="193"/>
        <end position="213"/>
    </location>
</feature>
<reference evidence="2 3" key="1">
    <citation type="submission" date="2017-11" db="EMBL/GenBank/DDBJ databases">
        <title>Understudied soil microbes with underappreciated capabilities: Untangling the Clostridium saccharolyticum group.</title>
        <authorList>
            <person name="Leschine S."/>
        </authorList>
    </citation>
    <scope>NUCLEOTIDE SEQUENCE [LARGE SCALE GENOMIC DNA]</scope>
    <source>
        <strain evidence="2 3">18A</strain>
    </source>
</reference>
<feature type="transmembrane region" description="Helical" evidence="1">
    <location>
        <begin position="47"/>
        <end position="65"/>
    </location>
</feature>
<dbReference type="PANTHER" id="PTHR36111">
    <property type="entry name" value="INNER MEMBRANE PROTEIN-RELATED"/>
    <property type="match status" value="1"/>
</dbReference>
<dbReference type="AlphaFoldDB" id="A0A2M8Z1M6"/>
<keyword evidence="1" id="KW-1133">Transmembrane helix</keyword>
<evidence type="ECO:0000256" key="1">
    <source>
        <dbReference type="SAM" id="Phobius"/>
    </source>
</evidence>
<feature type="transmembrane region" description="Helical" evidence="1">
    <location>
        <begin position="112"/>
        <end position="131"/>
    </location>
</feature>
<feature type="transmembrane region" description="Helical" evidence="1">
    <location>
        <begin position="71"/>
        <end position="91"/>
    </location>
</feature>